<gene>
    <name evidence="6" type="ORF">ACFOSU_11270</name>
</gene>
<comment type="similarity">
    <text evidence="2">Belongs to the DUF177 domain family.</text>
</comment>
<organism evidence="6 7">
    <name type="scientific">Salinisphaera aquimarina</name>
    <dbReference type="NCBI Taxonomy" id="2094031"/>
    <lineage>
        <taxon>Bacteria</taxon>
        <taxon>Pseudomonadati</taxon>
        <taxon>Pseudomonadota</taxon>
        <taxon>Gammaproteobacteria</taxon>
        <taxon>Salinisphaerales</taxon>
        <taxon>Salinisphaeraceae</taxon>
        <taxon>Salinisphaera</taxon>
    </lineage>
</organism>
<sequence length="178" mass="19178">MNTPGTLAHHVDFRRLATQQREIDGELYLSQLPRMIAEMAAGADASGAVRVHLRFSEDGQRRVNVAGSIETTLTLTCQRCLEAFDKHMSVAVAGVVVGDDDAAANVPRADEPILAEGDTLDLHTMVSDELLLALPPVARCGRPDCVSNYEHVAGTPEPAIDDKHNNPFAVLGQLKRGD</sequence>
<dbReference type="Pfam" id="PF02620">
    <property type="entry name" value="YceD"/>
    <property type="match status" value="1"/>
</dbReference>
<evidence type="ECO:0000256" key="3">
    <source>
        <dbReference type="ARBA" id="ARBA00015716"/>
    </source>
</evidence>
<dbReference type="RefSeq" id="WP_380689629.1">
    <property type="nucleotide sequence ID" value="NZ_JBHRSS010000004.1"/>
</dbReference>
<evidence type="ECO:0000313" key="6">
    <source>
        <dbReference type="EMBL" id="MFC3104467.1"/>
    </source>
</evidence>
<protein>
    <recommendedName>
        <fullName evidence="3">Large ribosomal RNA subunit accumulation protein YceD</fullName>
    </recommendedName>
    <alternativeName>
        <fullName evidence="5">23S rRNA accumulation protein YceD</fullName>
    </alternativeName>
</protein>
<dbReference type="Proteomes" id="UP001595462">
    <property type="component" value="Unassembled WGS sequence"/>
</dbReference>
<evidence type="ECO:0000256" key="1">
    <source>
        <dbReference type="ARBA" id="ARBA00002868"/>
    </source>
</evidence>
<name>A0ABV7ENZ8_9GAMM</name>
<comment type="caution">
    <text evidence="6">The sequence shown here is derived from an EMBL/GenBank/DDBJ whole genome shotgun (WGS) entry which is preliminary data.</text>
</comment>
<reference evidence="7" key="1">
    <citation type="journal article" date="2019" name="Int. J. Syst. Evol. Microbiol.">
        <title>The Global Catalogue of Microorganisms (GCM) 10K type strain sequencing project: providing services to taxonomists for standard genome sequencing and annotation.</title>
        <authorList>
            <consortium name="The Broad Institute Genomics Platform"/>
            <consortium name="The Broad Institute Genome Sequencing Center for Infectious Disease"/>
            <person name="Wu L."/>
            <person name="Ma J."/>
        </authorList>
    </citation>
    <scope>NUCLEOTIDE SEQUENCE [LARGE SCALE GENOMIC DNA]</scope>
    <source>
        <strain evidence="7">KCTC 52640</strain>
    </source>
</reference>
<comment type="function">
    <text evidence="1">Plays a role in synthesis, processing and/or stability of 23S rRNA.</text>
</comment>
<evidence type="ECO:0000256" key="2">
    <source>
        <dbReference type="ARBA" id="ARBA00010740"/>
    </source>
</evidence>
<evidence type="ECO:0000256" key="4">
    <source>
        <dbReference type="ARBA" id="ARBA00022517"/>
    </source>
</evidence>
<dbReference type="PANTHER" id="PTHR38099">
    <property type="entry name" value="LARGE RIBOSOMAL RNA SUBUNIT ACCUMULATION PROTEIN YCED"/>
    <property type="match status" value="1"/>
</dbReference>
<dbReference type="InterPro" id="IPR039255">
    <property type="entry name" value="YceD_bac"/>
</dbReference>
<dbReference type="PANTHER" id="PTHR38099:SF1">
    <property type="entry name" value="LARGE RIBOSOMAL RNA SUBUNIT ACCUMULATION PROTEIN YCED"/>
    <property type="match status" value="1"/>
</dbReference>
<keyword evidence="7" id="KW-1185">Reference proteome</keyword>
<dbReference type="InterPro" id="IPR003772">
    <property type="entry name" value="YceD"/>
</dbReference>
<keyword evidence="4" id="KW-0690">Ribosome biogenesis</keyword>
<dbReference type="EMBL" id="JBHRSS010000004">
    <property type="protein sequence ID" value="MFC3104467.1"/>
    <property type="molecule type" value="Genomic_DNA"/>
</dbReference>
<evidence type="ECO:0000256" key="5">
    <source>
        <dbReference type="ARBA" id="ARBA00031841"/>
    </source>
</evidence>
<proteinExistence type="inferred from homology"/>
<evidence type="ECO:0000313" key="7">
    <source>
        <dbReference type="Proteomes" id="UP001595462"/>
    </source>
</evidence>
<accession>A0ABV7ENZ8</accession>